<gene>
    <name evidence="1" type="ORF">AN477_01185</name>
</gene>
<comment type="caution">
    <text evidence="1">The sequence shown here is derived from an EMBL/GenBank/DDBJ whole genome shotgun (WGS) entry which is preliminary data.</text>
</comment>
<evidence type="ECO:0000313" key="2">
    <source>
        <dbReference type="Proteomes" id="UP000050482"/>
    </source>
</evidence>
<proteinExistence type="predicted"/>
<dbReference type="STRING" id="471514.AN477_01185"/>
<sequence>MKQGNNIPQQLKCSIANVVPQTETTNRDYKPRLQTETTNRDYKPRLQTETRQLHRVHASHLGLEYTVLFQIGRGMLLNNEIELLGTASREQQPEVQQCILPLIVLFSIAAQENRATAGGARRMGRVSPIYPGMAPGFPPGRGVRRRVMVQQPAPGLYYGRRRIY</sequence>
<organism evidence="1 2">
    <name type="scientific">Alicyclobacillus ferrooxydans</name>
    <dbReference type="NCBI Taxonomy" id="471514"/>
    <lineage>
        <taxon>Bacteria</taxon>
        <taxon>Bacillati</taxon>
        <taxon>Bacillota</taxon>
        <taxon>Bacilli</taxon>
        <taxon>Bacillales</taxon>
        <taxon>Alicyclobacillaceae</taxon>
        <taxon>Alicyclobacillus</taxon>
    </lineage>
</organism>
<keyword evidence="2" id="KW-1185">Reference proteome</keyword>
<dbReference type="Proteomes" id="UP000050482">
    <property type="component" value="Unassembled WGS sequence"/>
</dbReference>
<accession>A0A0P9EPZ9</accession>
<dbReference type="AlphaFoldDB" id="A0A0P9EPZ9"/>
<protein>
    <submittedName>
        <fullName evidence="1">Uncharacterized protein</fullName>
    </submittedName>
</protein>
<dbReference type="PATRIC" id="fig|471514.4.peg.217"/>
<evidence type="ECO:0000313" key="1">
    <source>
        <dbReference type="EMBL" id="KPV45572.1"/>
    </source>
</evidence>
<name>A0A0P9EPZ9_9BACL</name>
<dbReference type="EMBL" id="LJCO01000008">
    <property type="protein sequence ID" value="KPV45572.1"/>
    <property type="molecule type" value="Genomic_DNA"/>
</dbReference>
<reference evidence="1 2" key="1">
    <citation type="submission" date="2015-09" db="EMBL/GenBank/DDBJ databases">
        <title>Draft genome sequence of Alicyclobacillus ferrooxydans DSM 22381.</title>
        <authorList>
            <person name="Hemp J."/>
        </authorList>
    </citation>
    <scope>NUCLEOTIDE SEQUENCE [LARGE SCALE GENOMIC DNA]</scope>
    <source>
        <strain evidence="1 2">TC-34</strain>
    </source>
</reference>